<organism evidence="3 4">
    <name type="scientific">Tritrichomonas musculus</name>
    <dbReference type="NCBI Taxonomy" id="1915356"/>
    <lineage>
        <taxon>Eukaryota</taxon>
        <taxon>Metamonada</taxon>
        <taxon>Parabasalia</taxon>
        <taxon>Tritrichomonadida</taxon>
        <taxon>Tritrichomonadidae</taxon>
        <taxon>Tritrichomonas</taxon>
    </lineage>
</organism>
<dbReference type="EMBL" id="JAPFFF010000002">
    <property type="protein sequence ID" value="KAK8895761.1"/>
    <property type="molecule type" value="Genomic_DNA"/>
</dbReference>
<feature type="region of interest" description="Disordered" evidence="1">
    <location>
        <begin position="314"/>
        <end position="348"/>
    </location>
</feature>
<sequence length="348" mass="39269">MNIHKYRVDDSLFNIIQGLGDGDVYLGINDYGTVAALKYIHSKDHQAQKKFMSEMSTLCSIKHPCIIPFIGYSLDSLNKFHLHSLCIITEYIPNDSLKAVYQKIREGNIPEGWNSTAKSKIAFGIAAGMEYLHRNNISHLNLSPNSILLDFNLEPKISGLGASQNEKSIYSFKYTAPDLLGGSNHDNTRFSCDIYSYAVILCTLTNESFPQFDSKDKIKSYKEAKKFILEGKRYLINENTPNKLRELIQNCWHQKYIKRPTFTDIVKIYRGNDNNVLKNYCFEGTDIEELKRYINSIPPIDNLLSAKASVSSTTAVESRPSSRPGAISISAAPVRGRKQKPRTHGKLG</sequence>
<evidence type="ECO:0000259" key="2">
    <source>
        <dbReference type="PROSITE" id="PS50011"/>
    </source>
</evidence>
<dbReference type="PANTHER" id="PTHR44329:SF214">
    <property type="entry name" value="PROTEIN KINASE DOMAIN-CONTAINING PROTEIN"/>
    <property type="match status" value="1"/>
</dbReference>
<feature type="domain" description="Protein kinase" evidence="2">
    <location>
        <begin position="13"/>
        <end position="277"/>
    </location>
</feature>
<evidence type="ECO:0000313" key="3">
    <source>
        <dbReference type="EMBL" id="KAK8895761.1"/>
    </source>
</evidence>
<accession>A0ABR2KY67</accession>
<protein>
    <recommendedName>
        <fullName evidence="2">Protein kinase domain-containing protein</fullName>
    </recommendedName>
</protein>
<feature type="compositionally biased region" description="Basic residues" evidence="1">
    <location>
        <begin position="335"/>
        <end position="348"/>
    </location>
</feature>
<keyword evidence="4" id="KW-1185">Reference proteome</keyword>
<dbReference type="Pfam" id="PF00069">
    <property type="entry name" value="Pkinase"/>
    <property type="match status" value="1"/>
</dbReference>
<dbReference type="PANTHER" id="PTHR44329">
    <property type="entry name" value="SERINE/THREONINE-PROTEIN KINASE TNNI3K-RELATED"/>
    <property type="match status" value="1"/>
</dbReference>
<dbReference type="InterPro" id="IPR011009">
    <property type="entry name" value="Kinase-like_dom_sf"/>
</dbReference>
<evidence type="ECO:0000256" key="1">
    <source>
        <dbReference type="SAM" id="MobiDB-lite"/>
    </source>
</evidence>
<dbReference type="Gene3D" id="1.10.510.10">
    <property type="entry name" value="Transferase(Phosphotransferase) domain 1"/>
    <property type="match status" value="1"/>
</dbReference>
<dbReference type="Proteomes" id="UP001470230">
    <property type="component" value="Unassembled WGS sequence"/>
</dbReference>
<reference evidence="3 4" key="1">
    <citation type="submission" date="2024-04" db="EMBL/GenBank/DDBJ databases">
        <title>Tritrichomonas musculus Genome.</title>
        <authorList>
            <person name="Alves-Ferreira E."/>
            <person name="Grigg M."/>
            <person name="Lorenzi H."/>
            <person name="Galac M."/>
        </authorList>
    </citation>
    <scope>NUCLEOTIDE SEQUENCE [LARGE SCALE GENOMIC DNA]</scope>
    <source>
        <strain evidence="3 4">EAF2021</strain>
    </source>
</reference>
<dbReference type="InterPro" id="IPR051681">
    <property type="entry name" value="Ser/Thr_Kinases-Pseudokinases"/>
</dbReference>
<dbReference type="SUPFAM" id="SSF56112">
    <property type="entry name" value="Protein kinase-like (PK-like)"/>
    <property type="match status" value="1"/>
</dbReference>
<gene>
    <name evidence="3" type="ORF">M9Y10_013646</name>
</gene>
<dbReference type="InterPro" id="IPR000719">
    <property type="entry name" value="Prot_kinase_dom"/>
</dbReference>
<evidence type="ECO:0000313" key="4">
    <source>
        <dbReference type="Proteomes" id="UP001470230"/>
    </source>
</evidence>
<dbReference type="PROSITE" id="PS50011">
    <property type="entry name" value="PROTEIN_KINASE_DOM"/>
    <property type="match status" value="1"/>
</dbReference>
<comment type="caution">
    <text evidence="3">The sequence shown here is derived from an EMBL/GenBank/DDBJ whole genome shotgun (WGS) entry which is preliminary data.</text>
</comment>
<proteinExistence type="predicted"/>
<name>A0ABR2KY67_9EUKA</name>